<keyword evidence="1" id="KW-0732">Signal</keyword>
<dbReference type="PANTHER" id="PTHR11257">
    <property type="entry name" value="CHEMOSENSORY PROTEIN-RELATED"/>
    <property type="match status" value="1"/>
</dbReference>
<dbReference type="InterPro" id="IPR005055">
    <property type="entry name" value="A10/PebIII"/>
</dbReference>
<sequence>MAFINFTILTIFSIILIAFAEKIELYSNKYDHIDADTILSNERLRNQYLNCYLGSGSCITPDARFLRDTFPEALVTKCKRCTQKQHILFEKITLYFTEKEPDTWNKILLKAIENSRKRH</sequence>
<evidence type="ECO:0000313" key="2">
    <source>
        <dbReference type="EMBL" id="ALG36154.1"/>
    </source>
</evidence>
<accession>A0A0N9JL31</accession>
<reference evidence="2" key="1">
    <citation type="journal article" date="2015" name="Comp. Biochem. Physiol. Part D Genomics Proteomics">
        <title>Analysis of antennal transcriptome and odorant binding protein expression profiles of the recently identified parasitoid wasp, Sclerodermus sp.</title>
        <authorList>
            <person name="Zhou C.X."/>
            <person name="Min S.F."/>
            <person name="Yan-Long T."/>
            <person name="Wang M.Q."/>
        </authorList>
    </citation>
    <scope>NUCLEOTIDE SEQUENCE</scope>
</reference>
<evidence type="ECO:0000256" key="1">
    <source>
        <dbReference type="SAM" id="SignalP"/>
    </source>
</evidence>
<name>A0A0N9JL31_9HYME</name>
<feature type="chain" id="PRO_5006036416" evidence="1">
    <location>
        <begin position="21"/>
        <end position="119"/>
    </location>
</feature>
<proteinExistence type="evidence at transcript level"/>
<dbReference type="InterPro" id="IPR036682">
    <property type="entry name" value="OS_D_A10/PebIII_sf"/>
</dbReference>
<gene>
    <name evidence="2" type="primary">csp1</name>
</gene>
<feature type="signal peptide" evidence="1">
    <location>
        <begin position="1"/>
        <end position="20"/>
    </location>
</feature>
<dbReference type="SUPFAM" id="SSF100910">
    <property type="entry name" value="Chemosensory protein Csp2"/>
    <property type="match status" value="1"/>
</dbReference>
<dbReference type="AlphaFoldDB" id="A0A0N9JL31"/>
<dbReference type="PANTHER" id="PTHR11257:SF12">
    <property type="entry name" value="EJACULATORY BULB-SPECIFIC PROTEIN 3-RELATED"/>
    <property type="match status" value="1"/>
</dbReference>
<reference evidence="2" key="2">
    <citation type="submission" date="2015-03" db="EMBL/GenBank/DDBJ databases">
        <authorList>
            <person name="Murphy D."/>
        </authorList>
    </citation>
    <scope>NUCLEOTIDE SEQUENCE</scope>
</reference>
<dbReference type="Gene3D" id="1.10.2080.10">
    <property type="entry name" value="Insect odorant-binding protein A10/Ejaculatory bulb-specific protein 3"/>
    <property type="match status" value="1"/>
</dbReference>
<dbReference type="EMBL" id="KP963706">
    <property type="protein sequence ID" value="ALG36154.1"/>
    <property type="molecule type" value="mRNA"/>
</dbReference>
<organism evidence="2">
    <name type="scientific">Sclerodermus sp. MQW-2015</name>
    <dbReference type="NCBI Taxonomy" id="1729718"/>
    <lineage>
        <taxon>Eukaryota</taxon>
        <taxon>Metazoa</taxon>
        <taxon>Ecdysozoa</taxon>
        <taxon>Arthropoda</taxon>
        <taxon>Hexapoda</taxon>
        <taxon>Insecta</taxon>
        <taxon>Pterygota</taxon>
        <taxon>Neoptera</taxon>
        <taxon>Endopterygota</taxon>
        <taxon>Hymenoptera</taxon>
        <taxon>Apocrita</taxon>
        <taxon>Aculeata</taxon>
        <taxon>Chrysidoidea</taxon>
        <taxon>Bethylidae</taxon>
        <taxon>Scleroderminae</taxon>
        <taxon>Sclerodermus</taxon>
    </lineage>
</organism>
<dbReference type="Pfam" id="PF03392">
    <property type="entry name" value="OS-D"/>
    <property type="match status" value="1"/>
</dbReference>
<protein>
    <submittedName>
        <fullName evidence="2">Chemosensory protein 1</fullName>
    </submittedName>
</protein>